<comment type="caution">
    <text evidence="1">The sequence shown here is derived from an EMBL/GenBank/DDBJ whole genome shotgun (WGS) entry which is preliminary data.</text>
</comment>
<proteinExistence type="predicted"/>
<name>A0A6A4SV76_SCOMX</name>
<sequence>MLTLFRTLFDISVLHTSSTVNVCLLRLMPADPNLQTLRWADCGSETDSNRAAFSFNTPLHVLLILKRSTQHLMFTLFLRIERRLMTDMHRAPGYLTRDFRHDNNAAFETVEEKMHSSALPRPPSLAPSL</sequence>
<dbReference type="Proteomes" id="UP000438429">
    <property type="component" value="Unassembled WGS sequence"/>
</dbReference>
<accession>A0A6A4SV76</accession>
<organism evidence="1 2">
    <name type="scientific">Scophthalmus maximus</name>
    <name type="common">Turbot</name>
    <name type="synonym">Psetta maxima</name>
    <dbReference type="NCBI Taxonomy" id="52904"/>
    <lineage>
        <taxon>Eukaryota</taxon>
        <taxon>Metazoa</taxon>
        <taxon>Chordata</taxon>
        <taxon>Craniata</taxon>
        <taxon>Vertebrata</taxon>
        <taxon>Euteleostomi</taxon>
        <taxon>Actinopterygii</taxon>
        <taxon>Neopterygii</taxon>
        <taxon>Teleostei</taxon>
        <taxon>Neoteleostei</taxon>
        <taxon>Acanthomorphata</taxon>
        <taxon>Carangaria</taxon>
        <taxon>Pleuronectiformes</taxon>
        <taxon>Pleuronectoidei</taxon>
        <taxon>Scophthalmidae</taxon>
        <taxon>Scophthalmus</taxon>
    </lineage>
</organism>
<gene>
    <name evidence="1" type="ORF">F2P81_014058</name>
</gene>
<dbReference type="EMBL" id="VEVO01000012">
    <property type="protein sequence ID" value="KAF0033992.1"/>
    <property type="molecule type" value="Genomic_DNA"/>
</dbReference>
<reference evidence="1 2" key="1">
    <citation type="submission" date="2019-06" db="EMBL/GenBank/DDBJ databases">
        <title>Draft genomes of female and male turbot (Scophthalmus maximus).</title>
        <authorList>
            <person name="Xu H."/>
            <person name="Xu X.-W."/>
            <person name="Shao C."/>
            <person name="Chen S."/>
        </authorList>
    </citation>
    <scope>NUCLEOTIDE SEQUENCE [LARGE SCALE GENOMIC DNA]</scope>
    <source>
        <strain evidence="1">Ysfricsl-2016a</strain>
        <tissue evidence="1">Blood</tissue>
    </source>
</reference>
<evidence type="ECO:0000313" key="1">
    <source>
        <dbReference type="EMBL" id="KAF0033992.1"/>
    </source>
</evidence>
<protein>
    <submittedName>
        <fullName evidence="1">Uncharacterized protein</fullName>
    </submittedName>
</protein>
<dbReference type="AlphaFoldDB" id="A0A6A4SV76"/>
<evidence type="ECO:0000313" key="2">
    <source>
        <dbReference type="Proteomes" id="UP000438429"/>
    </source>
</evidence>